<gene>
    <name evidence="1" type="ORF">SAMN02745248_01007</name>
</gene>
<evidence type="ECO:0000313" key="2">
    <source>
        <dbReference type="Proteomes" id="UP000183952"/>
    </source>
</evidence>
<dbReference type="Proteomes" id="UP000183952">
    <property type="component" value="Unassembled WGS sequence"/>
</dbReference>
<keyword evidence="2" id="KW-1185">Reference proteome</keyword>
<organism evidence="1 2">
    <name type="scientific">Hathewaya proteolytica DSM 3090</name>
    <dbReference type="NCBI Taxonomy" id="1121331"/>
    <lineage>
        <taxon>Bacteria</taxon>
        <taxon>Bacillati</taxon>
        <taxon>Bacillota</taxon>
        <taxon>Clostridia</taxon>
        <taxon>Eubacteriales</taxon>
        <taxon>Clostridiaceae</taxon>
        <taxon>Hathewaya</taxon>
    </lineage>
</organism>
<reference evidence="1 2" key="1">
    <citation type="submission" date="2016-11" db="EMBL/GenBank/DDBJ databases">
        <authorList>
            <person name="Jaros S."/>
            <person name="Januszkiewicz K."/>
            <person name="Wedrychowicz H."/>
        </authorList>
    </citation>
    <scope>NUCLEOTIDE SEQUENCE [LARGE SCALE GENOMIC DNA]</scope>
    <source>
        <strain evidence="1 2">DSM 3090</strain>
    </source>
</reference>
<sequence length="151" mass="17798">MFPIDLLRILCNTTIKYIVILLKYMFNVHVPQKLIDNKIVSSEYDSTAYGKIYNLDRVPYVKGATVYHGYSITESELTESQENILKELKDTLYCEMYIDKYLFYLKLSNNTYEIISLDEFKENAAPFENGMLINNMSKNLTDYKFLHVKKK</sequence>
<evidence type="ECO:0000313" key="1">
    <source>
        <dbReference type="EMBL" id="SHJ81383.1"/>
    </source>
</evidence>
<proteinExistence type="predicted"/>
<name>A0A1M6MDL5_9CLOT</name>
<accession>A0A1M6MDL5</accession>
<protein>
    <submittedName>
        <fullName evidence="1">Uncharacterized protein</fullName>
    </submittedName>
</protein>
<dbReference type="EMBL" id="FRAD01000007">
    <property type="protein sequence ID" value="SHJ81383.1"/>
    <property type="molecule type" value="Genomic_DNA"/>
</dbReference>
<dbReference type="AlphaFoldDB" id="A0A1M6MDL5"/>